<dbReference type="Proteomes" id="UP001642520">
    <property type="component" value="Unassembled WGS sequence"/>
</dbReference>
<feature type="domain" description="Glucose-methanol-choline oxidoreductase N-terminal" evidence="2">
    <location>
        <begin position="531"/>
        <end position="545"/>
    </location>
</feature>
<dbReference type="Gene3D" id="3.30.560.10">
    <property type="entry name" value="Glucose Oxidase, domain 3"/>
    <property type="match status" value="1"/>
</dbReference>
<dbReference type="InterPro" id="IPR000172">
    <property type="entry name" value="GMC_OxRdtase_N"/>
</dbReference>
<evidence type="ECO:0000259" key="2">
    <source>
        <dbReference type="PROSITE" id="PS00624"/>
    </source>
</evidence>
<gene>
    <name evidence="3" type="ORF">XYLVIOL_LOCUS6559</name>
</gene>
<reference evidence="3 4" key="1">
    <citation type="submission" date="2024-08" db="EMBL/GenBank/DDBJ databases">
        <authorList>
            <person name="Will J Nash"/>
            <person name="Angela Man"/>
            <person name="Seanna McTaggart"/>
            <person name="Kendall Baker"/>
            <person name="Tom Barker"/>
            <person name="Leah Catchpole"/>
            <person name="Alex Durrant"/>
            <person name="Karim Gharbi"/>
            <person name="Naomi Irish"/>
            <person name="Gemy Kaithakottil"/>
            <person name="Debby Ku"/>
            <person name="Aaliyah Providence"/>
            <person name="Felix Shaw"/>
            <person name="David Swarbreck"/>
            <person name="Chris Watkins"/>
            <person name="Ann M. McCartney"/>
            <person name="Giulio Formenti"/>
            <person name="Alice Mouton"/>
            <person name="Noel Vella"/>
            <person name="Bjorn M von Reumont"/>
            <person name="Adriana Vella"/>
            <person name="Wilfried Haerty"/>
        </authorList>
    </citation>
    <scope>NUCLEOTIDE SEQUENCE [LARGE SCALE GENOMIC DNA]</scope>
</reference>
<evidence type="ECO:0000313" key="3">
    <source>
        <dbReference type="EMBL" id="CAL7944271.1"/>
    </source>
</evidence>
<dbReference type="SUPFAM" id="SSF51905">
    <property type="entry name" value="FAD/NAD(P)-binding domain"/>
    <property type="match status" value="1"/>
</dbReference>
<keyword evidence="4" id="KW-1185">Reference proteome</keyword>
<comment type="caution">
    <text evidence="3">The sequence shown here is derived from an EMBL/GenBank/DDBJ whole genome shotgun (WGS) entry which is preliminary data.</text>
</comment>
<proteinExistence type="inferred from homology"/>
<evidence type="ECO:0000256" key="1">
    <source>
        <dbReference type="ARBA" id="ARBA00010790"/>
    </source>
</evidence>
<dbReference type="PROSITE" id="PS00624">
    <property type="entry name" value="GMC_OXRED_2"/>
    <property type="match status" value="1"/>
</dbReference>
<dbReference type="Gene3D" id="3.50.50.60">
    <property type="entry name" value="FAD/NAD(P)-binding domain"/>
    <property type="match status" value="1"/>
</dbReference>
<dbReference type="Pfam" id="PF00732">
    <property type="entry name" value="GMC_oxred_N"/>
    <property type="match status" value="1"/>
</dbReference>
<dbReference type="Pfam" id="PF05199">
    <property type="entry name" value="GMC_oxred_C"/>
    <property type="match status" value="1"/>
</dbReference>
<protein>
    <recommendedName>
        <fullName evidence="2">Glucose-methanol-choline oxidoreductase N-terminal domain-containing protein</fullName>
    </recommendedName>
</protein>
<comment type="similarity">
    <text evidence="1">Belongs to the GMC oxidoreductase family.</text>
</comment>
<dbReference type="InterPro" id="IPR036188">
    <property type="entry name" value="FAD/NAD-bd_sf"/>
</dbReference>
<dbReference type="PANTHER" id="PTHR11552">
    <property type="entry name" value="GLUCOSE-METHANOL-CHOLINE GMC OXIDOREDUCTASE"/>
    <property type="match status" value="1"/>
</dbReference>
<sequence length="830" mass="92808">MSWVPPDLSNLCSSHSTVSTCQPSTFMFLALVAQLFSHPKDPYQHPQGTFQPLGSLWQLDSAGPSSMETEIGVQCSGDSQKGRVQANYLLPNLMDARAPVKLAADVYGSRLQNYLGFLLGDHSENGNIEAVKVQVAPSTMNSAEVYSFHPRTSAASQPVTSLATFYDGILVGQGGIHGQPQRTLHPLTNALPYLSNYQNQLNHQHQHLQAAQRTTYNLLDGQKLSPSFFYDIWKQASNIPANSDFLYPKTVTNIQRTSNIPQVVNFPTKEYDFIIVGAGSAGCVLANRLSEVKHWKILLLEAGIEEPLVADVPAFASMLQASNIDWMYRTQPEKHSCRSRRGGSCAWARGKVMGGSSTINYMIYIRGNRKDYDEWAEEGNYGWSYEEVLPYFLKSENNKDPEIVKKNPHYHRQGGYLSVQRFPYTDPNTEILLNAWRELGQPSVDANARWQLGVMDLQMTSADGTRQSTNNAFVRPVRRKRKNLTIETQAHVTRLLMDAATKRVIGVEYASTITGFTRTVLARKEVILSAGAINSPKILMLSGIGPASELKKHRIEVVADLPVGRNLQDHVTMSGLVIALNATSTAEDNEMKKDDIFYYKKTRRGPLSATGALSCAVFLQTIFEHKHDLPDIQYAFDASNQMDFLKDPAEFEETSVEPLSYYDAINIRPILLSPRSRGFVTLNDTDPLWGPPLIYPRYFTSYPDADAMVEGVRAALELFQTESFQKHGLRLIDAPLPACRHHAFDTRDYWKCVMMEYTATIYHPIGTCKMGPRWDTEAVVDPRLRVYGVAGLRVVDASIMPKIVRGNTNAPTIMIAEKASDMIKEDWLCG</sequence>
<name>A0ABP1NVL9_XYLVO</name>
<evidence type="ECO:0000313" key="4">
    <source>
        <dbReference type="Proteomes" id="UP001642520"/>
    </source>
</evidence>
<dbReference type="SUPFAM" id="SSF54373">
    <property type="entry name" value="FAD-linked reductases, C-terminal domain"/>
    <property type="match status" value="1"/>
</dbReference>
<dbReference type="InterPro" id="IPR007867">
    <property type="entry name" value="GMC_OxRtase_C"/>
</dbReference>
<dbReference type="InterPro" id="IPR012132">
    <property type="entry name" value="GMC_OxRdtase"/>
</dbReference>
<dbReference type="EMBL" id="CAXAJV020001293">
    <property type="protein sequence ID" value="CAL7944271.1"/>
    <property type="molecule type" value="Genomic_DNA"/>
</dbReference>
<organism evidence="3 4">
    <name type="scientific">Xylocopa violacea</name>
    <name type="common">Violet carpenter bee</name>
    <name type="synonym">Apis violacea</name>
    <dbReference type="NCBI Taxonomy" id="135666"/>
    <lineage>
        <taxon>Eukaryota</taxon>
        <taxon>Metazoa</taxon>
        <taxon>Ecdysozoa</taxon>
        <taxon>Arthropoda</taxon>
        <taxon>Hexapoda</taxon>
        <taxon>Insecta</taxon>
        <taxon>Pterygota</taxon>
        <taxon>Neoptera</taxon>
        <taxon>Endopterygota</taxon>
        <taxon>Hymenoptera</taxon>
        <taxon>Apocrita</taxon>
        <taxon>Aculeata</taxon>
        <taxon>Apoidea</taxon>
        <taxon>Anthophila</taxon>
        <taxon>Apidae</taxon>
        <taxon>Xylocopa</taxon>
        <taxon>Xylocopa</taxon>
    </lineage>
</organism>
<dbReference type="PANTHER" id="PTHR11552:SF154">
    <property type="entry name" value="FI04917P"/>
    <property type="match status" value="1"/>
</dbReference>
<accession>A0ABP1NVL9</accession>